<evidence type="ECO:0000259" key="1">
    <source>
        <dbReference type="Pfam" id="PF13304"/>
    </source>
</evidence>
<accession>A0A6B1D3H8</accession>
<dbReference type="GO" id="GO:0016887">
    <property type="term" value="F:ATP hydrolysis activity"/>
    <property type="evidence" value="ECO:0007669"/>
    <property type="project" value="InterPro"/>
</dbReference>
<dbReference type="Gene3D" id="3.40.50.300">
    <property type="entry name" value="P-loop containing nucleotide triphosphate hydrolases"/>
    <property type="match status" value="2"/>
</dbReference>
<organism evidence="2">
    <name type="scientific">Caldilineaceae bacterium SB0661_bin_32</name>
    <dbReference type="NCBI Taxonomy" id="2605255"/>
    <lineage>
        <taxon>Bacteria</taxon>
        <taxon>Bacillati</taxon>
        <taxon>Chloroflexota</taxon>
        <taxon>Caldilineae</taxon>
        <taxon>Caldilineales</taxon>
        <taxon>Caldilineaceae</taxon>
    </lineage>
</organism>
<dbReference type="PANTHER" id="PTHR40396:SF1">
    <property type="entry name" value="ATPASE AAA-TYPE CORE DOMAIN-CONTAINING PROTEIN"/>
    <property type="match status" value="1"/>
</dbReference>
<dbReference type="SUPFAM" id="SSF52540">
    <property type="entry name" value="P-loop containing nucleoside triphosphate hydrolases"/>
    <property type="match status" value="1"/>
</dbReference>
<dbReference type="InterPro" id="IPR003959">
    <property type="entry name" value="ATPase_AAA_core"/>
</dbReference>
<dbReference type="GO" id="GO:0005524">
    <property type="term" value="F:ATP binding"/>
    <property type="evidence" value="ECO:0007669"/>
    <property type="project" value="UniProtKB-KW"/>
</dbReference>
<gene>
    <name evidence="2" type="ORF">F4X14_03015</name>
</gene>
<reference evidence="2" key="1">
    <citation type="submission" date="2019-09" db="EMBL/GenBank/DDBJ databases">
        <title>Characterisation of the sponge microbiome using genome-centric metagenomics.</title>
        <authorList>
            <person name="Engelberts J.P."/>
            <person name="Robbins S.J."/>
            <person name="De Goeij J.M."/>
            <person name="Aranda M."/>
            <person name="Bell S.C."/>
            <person name="Webster N.S."/>
        </authorList>
    </citation>
    <scope>NUCLEOTIDE SEQUENCE</scope>
    <source>
        <strain evidence="2">SB0661_bin_32</strain>
    </source>
</reference>
<dbReference type="EMBL" id="VXMH01000015">
    <property type="protein sequence ID" value="MYC93917.1"/>
    <property type="molecule type" value="Genomic_DNA"/>
</dbReference>
<name>A0A6B1D3H8_9CHLR</name>
<dbReference type="InterPro" id="IPR014555">
    <property type="entry name" value="RecF-like"/>
</dbReference>
<protein>
    <submittedName>
        <fullName evidence="2">ATP-binding protein</fullName>
    </submittedName>
</protein>
<feature type="domain" description="ATPase AAA-type core" evidence="1">
    <location>
        <begin position="276"/>
        <end position="370"/>
    </location>
</feature>
<dbReference type="PIRSF" id="PIRSF029347">
    <property type="entry name" value="RecF"/>
    <property type="match status" value="1"/>
</dbReference>
<dbReference type="Pfam" id="PF13304">
    <property type="entry name" value="AAA_21"/>
    <property type="match status" value="2"/>
</dbReference>
<feature type="domain" description="ATPase AAA-type core" evidence="1">
    <location>
        <begin position="23"/>
        <end position="116"/>
    </location>
</feature>
<proteinExistence type="predicted"/>
<dbReference type="PANTHER" id="PTHR40396">
    <property type="entry name" value="ATPASE-LIKE PROTEIN"/>
    <property type="match status" value="1"/>
</dbReference>
<keyword evidence="2" id="KW-0547">Nucleotide-binding</keyword>
<keyword evidence="2" id="KW-0067">ATP-binding</keyword>
<dbReference type="AlphaFoldDB" id="A0A6B1D3H8"/>
<comment type="caution">
    <text evidence="2">The sequence shown here is derived from an EMBL/GenBank/DDBJ whole genome shotgun (WGS) entry which is preliminary data.</text>
</comment>
<dbReference type="InterPro" id="IPR027417">
    <property type="entry name" value="P-loop_NTPase"/>
</dbReference>
<dbReference type="NCBIfam" id="NF047739">
    <property type="entry name" value="antiphage_MADS3"/>
    <property type="match status" value="1"/>
</dbReference>
<sequence>MITLVEALNYRCLRYISRPLKPFHVLVGPNASGKTTFLDVVAFLQEVVSEGLEAALESRTNNPQDLLFRRNGERFELAVEAHIPEGLRKLTARRELDSVRYEIAIGFDETHRQFEFKAEKLLLKEKDKYDKELRSLFPQHLSPPKTLVTPKGKRNVKAVINKVPGGNDNFYSEAYIQSGKGWAPSFRLGTQKSALGNLPEVEKDFPVAMWFRELLQSGVQQLVLNSLRIRRPSPPTRVAGFRLDGSNLPWVVAQLREESPERYSEWIAHLQTSLTDLVDIKTVERPEDRHCYLVYEYEGDLRVPSWLVSDGTLRLTGLTLPAYLADLQGIFLIEEPENGIHPRAVATAFDSLSSMYESQVLLATHSLMVLNAAEMDDMLCFAKDKSGATDIVFGSEHPVLQDWRGEVALGTLLASGVLG</sequence>
<evidence type="ECO:0000313" key="2">
    <source>
        <dbReference type="EMBL" id="MYC93917.1"/>
    </source>
</evidence>